<sequence>MSNILKSTKLDIALVKPYFKTICFTLLLPIVFAAINRSLLTGVSFAMCFIAMTTGYTFSITEKNSMDRLFGILPVRKSELVIGRYVFVLAMGLLSLIISLIAQPLVLNVLGETVGIFDIVTAAIAGVFLFALYTVFQIPGYYKYGSIKGRVFMYIPVAGFLVTLLLLSKMPATGNSIISVVESSPILLVFLAVFAIVVMYAVSIFLSIRVMKNKEM</sequence>
<evidence type="ECO:0000256" key="1">
    <source>
        <dbReference type="SAM" id="Phobius"/>
    </source>
</evidence>
<dbReference type="STRING" id="166486.ERS852572_02928"/>
<dbReference type="Proteomes" id="UP000095350">
    <property type="component" value="Unassembled WGS sequence"/>
</dbReference>
<evidence type="ECO:0000313" key="3">
    <source>
        <dbReference type="Proteomes" id="UP000095350"/>
    </source>
</evidence>
<evidence type="ECO:0000313" key="2">
    <source>
        <dbReference type="EMBL" id="CUN25714.1"/>
    </source>
</evidence>
<organism evidence="2 3">
    <name type="scientific">Roseburia intestinalis</name>
    <dbReference type="NCBI Taxonomy" id="166486"/>
    <lineage>
        <taxon>Bacteria</taxon>
        <taxon>Bacillati</taxon>
        <taxon>Bacillota</taxon>
        <taxon>Clostridia</taxon>
        <taxon>Lachnospirales</taxon>
        <taxon>Lachnospiraceae</taxon>
        <taxon>Roseburia</taxon>
    </lineage>
</organism>
<dbReference type="EMBL" id="CYXZ01000024">
    <property type="protein sequence ID" value="CUN25714.1"/>
    <property type="molecule type" value="Genomic_DNA"/>
</dbReference>
<keyword evidence="1" id="KW-1133">Transmembrane helix</keyword>
<feature type="transmembrane region" description="Helical" evidence="1">
    <location>
        <begin position="151"/>
        <end position="167"/>
    </location>
</feature>
<name>A0A173VF84_9FIRM</name>
<dbReference type="PANTHER" id="PTHR41309">
    <property type="entry name" value="MEMBRANE PROTEIN-RELATED"/>
    <property type="match status" value="1"/>
</dbReference>
<dbReference type="RefSeq" id="WP_055195335.1">
    <property type="nucleotide sequence ID" value="NZ_CABIYH010000024.1"/>
</dbReference>
<feature type="transmembrane region" description="Helical" evidence="1">
    <location>
        <begin position="187"/>
        <end position="208"/>
    </location>
</feature>
<keyword evidence="1" id="KW-0472">Membrane</keyword>
<dbReference type="PANTHER" id="PTHR41309:SF2">
    <property type="entry name" value="MEMBRANE PROTEIN"/>
    <property type="match status" value="1"/>
</dbReference>
<dbReference type="InterPro" id="IPR025699">
    <property type="entry name" value="ABC2_memb-like"/>
</dbReference>
<proteinExistence type="predicted"/>
<feature type="transmembrane region" description="Helical" evidence="1">
    <location>
        <begin position="43"/>
        <end position="61"/>
    </location>
</feature>
<evidence type="ECO:0008006" key="4">
    <source>
        <dbReference type="Google" id="ProtNLM"/>
    </source>
</evidence>
<feature type="transmembrane region" description="Helical" evidence="1">
    <location>
        <begin position="82"/>
        <end position="102"/>
    </location>
</feature>
<feature type="transmembrane region" description="Helical" evidence="1">
    <location>
        <begin position="114"/>
        <end position="139"/>
    </location>
</feature>
<dbReference type="OrthoDB" id="1696644at2"/>
<dbReference type="AlphaFoldDB" id="A0A173VF84"/>
<dbReference type="Pfam" id="PF13346">
    <property type="entry name" value="ABC2_membrane_5"/>
    <property type="match status" value="1"/>
</dbReference>
<gene>
    <name evidence="2" type="ORF">ERS852572_02928</name>
</gene>
<keyword evidence="1" id="KW-0812">Transmembrane</keyword>
<dbReference type="PaxDb" id="166486-ERS852572_02928"/>
<reference evidence="2 3" key="1">
    <citation type="submission" date="2015-09" db="EMBL/GenBank/DDBJ databases">
        <authorList>
            <consortium name="Pathogen Informatics"/>
        </authorList>
    </citation>
    <scope>NUCLEOTIDE SEQUENCE [LARGE SCALE GENOMIC DNA]</scope>
    <source>
        <strain evidence="2 3">2789STDY5834960</strain>
    </source>
</reference>
<accession>A0A173VF84</accession>
<protein>
    <recommendedName>
        <fullName evidence="4">ABC-2 transporter permease</fullName>
    </recommendedName>
</protein>